<dbReference type="InParanoid" id="A0A1Q6DWX3"/>
<dbReference type="InterPro" id="IPR017850">
    <property type="entry name" value="Alkaline_phosphatase_core_sf"/>
</dbReference>
<protein>
    <submittedName>
        <fullName evidence="1">Arylsulfatase A family enzyme</fullName>
    </submittedName>
</protein>
<accession>A0A1Q6DWX3</accession>
<dbReference type="EMBL" id="MSDW01000001">
    <property type="protein sequence ID" value="OKY78865.1"/>
    <property type="molecule type" value="Genomic_DNA"/>
</dbReference>
<dbReference type="STRING" id="1903181.BTN85_1368"/>
<dbReference type="Proteomes" id="UP000185744">
    <property type="component" value="Unassembled WGS sequence"/>
</dbReference>
<gene>
    <name evidence="1" type="ORF">BTN85_1368</name>
</gene>
<keyword evidence="2" id="KW-1185">Reference proteome</keyword>
<dbReference type="AlphaFoldDB" id="A0A1Q6DWX3"/>
<name>A0A1Q6DWX3_METT1</name>
<proteinExistence type="predicted"/>
<comment type="caution">
    <text evidence="1">The sequence shown here is derived from an EMBL/GenBank/DDBJ whole genome shotgun (WGS) entry which is preliminary data.</text>
</comment>
<evidence type="ECO:0000313" key="2">
    <source>
        <dbReference type="Proteomes" id="UP000185744"/>
    </source>
</evidence>
<sequence length="273" mass="32527">MKEQDPLNEEWDNLIILDACRYDFFKRNYQDYLSGELEKRKSKASNTGEWLTKNFKEKYDITYISANPYVNNFGIPLNKCHPKFEYEWKATDHFKQIINVWATSWDRDLGTVHPREVNMQFFRTKIQGNKKILHYLQPHMPHLSETSVGSWANTINRVKKGDKLESFQNWLRPRLRKRIGKLNYWKIRKLLNLEPRNPFEVAWRKKDPTEIKEKYEDNLIKVLDTVSNLIEEINGKTIVTADHGEAFGEKGIWEHPPKTHIPELTTVPWLKTK</sequence>
<dbReference type="Gene3D" id="3.40.720.10">
    <property type="entry name" value="Alkaline Phosphatase, subunit A"/>
    <property type="match status" value="1"/>
</dbReference>
<evidence type="ECO:0000313" key="1">
    <source>
        <dbReference type="EMBL" id="OKY78865.1"/>
    </source>
</evidence>
<reference evidence="1" key="1">
    <citation type="submission" date="2016-12" db="EMBL/GenBank/DDBJ databases">
        <title>Discovery of methanogenic haloarchaea.</title>
        <authorList>
            <person name="Sorokin D.Y."/>
            <person name="Makarova K.S."/>
            <person name="Abbas B."/>
            <person name="Ferrer M."/>
            <person name="Golyshin P.N."/>
        </authorList>
    </citation>
    <scope>NUCLEOTIDE SEQUENCE [LARGE SCALE GENOMIC DNA]</scope>
    <source>
        <strain evidence="1">HMET1</strain>
    </source>
</reference>
<dbReference type="SUPFAM" id="SSF53649">
    <property type="entry name" value="Alkaline phosphatase-like"/>
    <property type="match status" value="1"/>
</dbReference>
<organism evidence="1 2">
    <name type="scientific">Methanohalarchaeum thermophilum</name>
    <dbReference type="NCBI Taxonomy" id="1903181"/>
    <lineage>
        <taxon>Archaea</taxon>
        <taxon>Methanobacteriati</taxon>
        <taxon>Methanobacteriota</taxon>
        <taxon>Methanonatronarchaeia</taxon>
        <taxon>Methanonatronarchaeales</taxon>
        <taxon>Methanonatronarchaeaceae</taxon>
        <taxon>Candidatus Methanohalarchaeum</taxon>
    </lineage>
</organism>